<keyword evidence="4 8" id="KW-0863">Zinc-finger</keyword>
<dbReference type="InterPro" id="IPR001841">
    <property type="entry name" value="Znf_RING"/>
</dbReference>
<proteinExistence type="predicted"/>
<dbReference type="PROSITE" id="PS50089">
    <property type="entry name" value="ZF_RING_2"/>
    <property type="match status" value="1"/>
</dbReference>
<dbReference type="Pfam" id="PF13639">
    <property type="entry name" value="zf-RING_2"/>
    <property type="match status" value="1"/>
</dbReference>
<evidence type="ECO:0000256" key="1">
    <source>
        <dbReference type="ARBA" id="ARBA00004370"/>
    </source>
</evidence>
<dbReference type="GO" id="GO:0016020">
    <property type="term" value="C:membrane"/>
    <property type="evidence" value="ECO:0007669"/>
    <property type="project" value="UniProtKB-SubCell"/>
</dbReference>
<evidence type="ECO:0000256" key="8">
    <source>
        <dbReference type="PROSITE-ProRule" id="PRU00175"/>
    </source>
</evidence>
<keyword evidence="3" id="KW-0479">Metal-binding</keyword>
<evidence type="ECO:0000256" key="4">
    <source>
        <dbReference type="ARBA" id="ARBA00022771"/>
    </source>
</evidence>
<keyword evidence="5" id="KW-0862">Zinc</keyword>
<evidence type="ECO:0000256" key="2">
    <source>
        <dbReference type="ARBA" id="ARBA00022692"/>
    </source>
</evidence>
<accession>F0W350</accession>
<reference evidence="10" key="2">
    <citation type="submission" date="2011-02" db="EMBL/GenBank/DDBJ databases">
        <authorList>
            <person name="MacLean D."/>
        </authorList>
    </citation>
    <scope>NUCLEOTIDE SEQUENCE</scope>
</reference>
<protein>
    <submittedName>
        <fullName evidence="10">Uncharacterized protein AlNc14C12G1428</fullName>
    </submittedName>
</protein>
<name>F0W350_9STRA</name>
<dbReference type="HOGENOM" id="CLU_037274_0_0_1"/>
<evidence type="ECO:0000256" key="7">
    <source>
        <dbReference type="ARBA" id="ARBA00023136"/>
    </source>
</evidence>
<dbReference type="AlphaFoldDB" id="F0W350"/>
<gene>
    <name evidence="10" type="primary">AlNc14C12G1428</name>
    <name evidence="10" type="ORF">ALNC14_016330</name>
</gene>
<evidence type="ECO:0000256" key="6">
    <source>
        <dbReference type="ARBA" id="ARBA00022989"/>
    </source>
</evidence>
<keyword evidence="7" id="KW-0472">Membrane</keyword>
<dbReference type="SUPFAM" id="SSF57850">
    <property type="entry name" value="RING/U-box"/>
    <property type="match status" value="1"/>
</dbReference>
<organism evidence="10">
    <name type="scientific">Albugo laibachii Nc14</name>
    <dbReference type="NCBI Taxonomy" id="890382"/>
    <lineage>
        <taxon>Eukaryota</taxon>
        <taxon>Sar</taxon>
        <taxon>Stramenopiles</taxon>
        <taxon>Oomycota</taxon>
        <taxon>Peronosporomycetes</taxon>
        <taxon>Albuginales</taxon>
        <taxon>Albuginaceae</taxon>
        <taxon>Albugo</taxon>
    </lineage>
</organism>
<dbReference type="UniPathway" id="UPA00143"/>
<dbReference type="SMART" id="SM00184">
    <property type="entry name" value="RING"/>
    <property type="match status" value="1"/>
</dbReference>
<comment type="subcellular location">
    <subcellularLocation>
        <location evidence="1">Membrane</location>
    </subcellularLocation>
</comment>
<dbReference type="PANTHER" id="PTHR46539:SF1">
    <property type="entry name" value="E3 UBIQUITIN-PROTEIN LIGASE ATL42"/>
    <property type="match status" value="1"/>
</dbReference>
<dbReference type="InterPro" id="IPR013083">
    <property type="entry name" value="Znf_RING/FYVE/PHD"/>
</dbReference>
<evidence type="ECO:0000256" key="5">
    <source>
        <dbReference type="ARBA" id="ARBA00022833"/>
    </source>
</evidence>
<dbReference type="GO" id="GO:0016567">
    <property type="term" value="P:protein ubiquitination"/>
    <property type="evidence" value="ECO:0007669"/>
    <property type="project" value="UniProtKB-UniPathway"/>
</dbReference>
<dbReference type="EMBL" id="FR824057">
    <property type="protein sequence ID" value="CCA15490.1"/>
    <property type="molecule type" value="Genomic_DNA"/>
</dbReference>
<sequence length="568" mass="63464">MSLAVDEINNFSSSHSKEQTWWRWTHGESGSISSSSENLASTFHSDVGSDTTLDASKHSLYMENAGPRSSPGTAIRWQKRAPRTNCILKDNGAFPPSVWTSNHQKSLTSSPHNSCAAPVNGMAHPMRSKTECSSHLNDMRKRNVPIHHIATDSVESCAGEKAGFIGGCPKNDESLRQPCSDIKWSLGTSTRRTCKKDKRNFRNSIVRPTEQSSRYRSAEIRSEAKSKPPISERQPVFQSFRRMDSSNCVRDIQRYGGTGQSNVRGWKGDTLGVPLSSSSSSAPAETANMMDCSEEVLKDCIQQNSKEGNIRKRTLEGYAKADLLEGKGQHPDFHIHNKSLESHCSTCCSSDDELNQLSAMEPSILRLEQEKSELEEALGVKSSRQIFYRGFMLNESDFGTSPDYERSSPNFEEKGLPVEIRYQLPLALGTANETEKECTICQLLYGIGDHIVTLPCEHFFHACCLDKWLWNHTSCPLCRTEVSLSENGNSKHQFNECSLADQQNIRRIMRSSSHTAGFRPVVPADSTNEQLDQQIAQLSMQDDTKEDSQIKYLVCPTPRRNGITHDQS</sequence>
<keyword evidence="6" id="KW-1133">Transmembrane helix</keyword>
<evidence type="ECO:0000313" key="10">
    <source>
        <dbReference type="EMBL" id="CCA15490.1"/>
    </source>
</evidence>
<reference evidence="10" key="1">
    <citation type="journal article" date="2011" name="PLoS Biol.">
        <title>Gene gain and loss during evolution of obligate parasitism in the white rust pathogen of Arabidopsis thaliana.</title>
        <authorList>
            <person name="Kemen E."/>
            <person name="Gardiner A."/>
            <person name="Schultz-Larsen T."/>
            <person name="Kemen A.C."/>
            <person name="Balmuth A.L."/>
            <person name="Robert-Seilaniantz A."/>
            <person name="Bailey K."/>
            <person name="Holub E."/>
            <person name="Studholme D.J."/>
            <person name="Maclean D."/>
            <person name="Jones J.D."/>
        </authorList>
    </citation>
    <scope>NUCLEOTIDE SEQUENCE</scope>
</reference>
<dbReference type="Gene3D" id="3.30.40.10">
    <property type="entry name" value="Zinc/RING finger domain, C3HC4 (zinc finger)"/>
    <property type="match status" value="1"/>
</dbReference>
<dbReference type="GO" id="GO:0008270">
    <property type="term" value="F:zinc ion binding"/>
    <property type="evidence" value="ECO:0007669"/>
    <property type="project" value="UniProtKB-KW"/>
</dbReference>
<feature type="domain" description="RING-type" evidence="9">
    <location>
        <begin position="438"/>
        <end position="479"/>
    </location>
</feature>
<evidence type="ECO:0000256" key="3">
    <source>
        <dbReference type="ARBA" id="ARBA00022723"/>
    </source>
</evidence>
<dbReference type="PANTHER" id="PTHR46539">
    <property type="entry name" value="E3 UBIQUITIN-PROTEIN LIGASE ATL42"/>
    <property type="match status" value="1"/>
</dbReference>
<keyword evidence="2" id="KW-0812">Transmembrane</keyword>
<evidence type="ECO:0000259" key="9">
    <source>
        <dbReference type="PROSITE" id="PS50089"/>
    </source>
</evidence>